<proteinExistence type="predicted"/>
<evidence type="ECO:0000313" key="1">
    <source>
        <dbReference type="EMBL" id="CAB4538349.1"/>
    </source>
</evidence>
<organism evidence="1">
    <name type="scientific">freshwater metagenome</name>
    <dbReference type="NCBI Taxonomy" id="449393"/>
    <lineage>
        <taxon>unclassified sequences</taxon>
        <taxon>metagenomes</taxon>
        <taxon>ecological metagenomes</taxon>
    </lineage>
</organism>
<dbReference type="AlphaFoldDB" id="A0A6J6BIW9"/>
<dbReference type="EMBL" id="CAEZSM010000028">
    <property type="protein sequence ID" value="CAB4538349.1"/>
    <property type="molecule type" value="Genomic_DNA"/>
</dbReference>
<dbReference type="Pfam" id="PF18986">
    <property type="entry name" value="DUF5719"/>
    <property type="match status" value="1"/>
</dbReference>
<reference evidence="1" key="1">
    <citation type="submission" date="2020-05" db="EMBL/GenBank/DDBJ databases">
        <authorList>
            <person name="Chiriac C."/>
            <person name="Salcher M."/>
            <person name="Ghai R."/>
            <person name="Kavagutti S V."/>
        </authorList>
    </citation>
    <scope>NUCLEOTIDE SEQUENCE</scope>
</reference>
<accession>A0A6J6BIW9</accession>
<sequence length="436" mass="46228">MKFRRPIIVVGLLATVLVSSNYLDNSVFSSGYTKNYPVVVCPPTLPGLASQVSVSGKKTKYRYVASKKTTMSPTGFARLPITKDAILIDAVGITPTIWQSRSGSWAGGTLCSGPISSQWFVGGAADITSKGRLLIVNSGLSEAIIDVEVWSESGAQAVKVLTVPARTYSVQGLDSLAPGQQKLAIHVSARSGRVNAFVVDERGKGLRGLGGDMVNSVEDVSKVQVIPAIPNQKSRSNRSAKPEYVLRVLAPGQLAARISAEILSADGRFIPVGLNEREIKNGIVTEFRITPDLSASAFALRITSDEPIVSSVFSRVVVSGRSDFLWSTPAAPLQEMSIAVSGLTPLFVFAGDSIDVTIDTRLSNGKHKIARVKATDIATWRVPNSARVVTIVRTSKNVTGGALVSSINGYGYIPLTPGSVLTKAAIPLSNIRVLNP</sequence>
<name>A0A6J6BIW9_9ZZZZ</name>
<protein>
    <submittedName>
        <fullName evidence="1">Unannotated protein</fullName>
    </submittedName>
</protein>
<dbReference type="InterPro" id="IPR043777">
    <property type="entry name" value="DUF5719"/>
</dbReference>
<gene>
    <name evidence="1" type="ORF">UFOPK1438_00333</name>
</gene>